<keyword evidence="1" id="KW-1133">Transmembrane helix</keyword>
<sequence length="106" mass="12359">MIVGWTQIWNAVRPGYQYGMKFGLDISTGFRDIMVDRLISHTTQTNKKMITMDFSRLLLISTGFLITEIFRLIRRLPKKVCIVQKSTSKYKKTSKSRSQSLQFVFS</sequence>
<keyword evidence="1" id="KW-0472">Membrane</keyword>
<gene>
    <name evidence="2" type="ORF">L5515_019000</name>
</gene>
<accession>A0AAE9FIS5</accession>
<keyword evidence="3" id="KW-1185">Reference proteome</keyword>
<evidence type="ECO:0000313" key="2">
    <source>
        <dbReference type="EMBL" id="UMM43529.1"/>
    </source>
</evidence>
<dbReference type="EMBL" id="CP092625">
    <property type="protein sequence ID" value="UMM43529.1"/>
    <property type="molecule type" value="Genomic_DNA"/>
</dbReference>
<organism evidence="2 3">
    <name type="scientific">Caenorhabditis briggsae</name>
    <dbReference type="NCBI Taxonomy" id="6238"/>
    <lineage>
        <taxon>Eukaryota</taxon>
        <taxon>Metazoa</taxon>
        <taxon>Ecdysozoa</taxon>
        <taxon>Nematoda</taxon>
        <taxon>Chromadorea</taxon>
        <taxon>Rhabditida</taxon>
        <taxon>Rhabditina</taxon>
        <taxon>Rhabditomorpha</taxon>
        <taxon>Rhabditoidea</taxon>
        <taxon>Rhabditidae</taxon>
        <taxon>Peloderinae</taxon>
        <taxon>Caenorhabditis</taxon>
    </lineage>
</organism>
<reference evidence="2 3" key="1">
    <citation type="submission" date="2022-04" db="EMBL/GenBank/DDBJ databases">
        <title>Chromosome-level reference genomes for two strains of Caenorhabditis briggsae: an improved platform for comparative genomics.</title>
        <authorList>
            <person name="Stevens L."/>
            <person name="Andersen E."/>
        </authorList>
    </citation>
    <scope>NUCLEOTIDE SEQUENCE [LARGE SCALE GENOMIC DNA]</scope>
    <source>
        <strain evidence="2">VX34</strain>
        <tissue evidence="2">Whole-organism</tissue>
    </source>
</reference>
<evidence type="ECO:0000256" key="1">
    <source>
        <dbReference type="SAM" id="Phobius"/>
    </source>
</evidence>
<feature type="transmembrane region" description="Helical" evidence="1">
    <location>
        <begin position="54"/>
        <end position="73"/>
    </location>
</feature>
<keyword evidence="1" id="KW-0812">Transmembrane</keyword>
<dbReference type="Proteomes" id="UP000829354">
    <property type="component" value="Chromosome X"/>
</dbReference>
<dbReference type="AlphaFoldDB" id="A0AAE9FIS5"/>
<proteinExistence type="predicted"/>
<protein>
    <submittedName>
        <fullName evidence="2">Uncharacterized protein</fullName>
    </submittedName>
</protein>
<name>A0AAE9FIS5_CAEBR</name>
<evidence type="ECO:0000313" key="3">
    <source>
        <dbReference type="Proteomes" id="UP000829354"/>
    </source>
</evidence>